<evidence type="ECO:0000256" key="5">
    <source>
        <dbReference type="ARBA" id="ARBA00022777"/>
    </source>
</evidence>
<keyword evidence="3" id="KW-0597">Phosphoprotein</keyword>
<protein>
    <recommendedName>
        <fullName evidence="2">histidine kinase</fullName>
        <ecNumber evidence="2">2.7.13.3</ecNumber>
    </recommendedName>
</protein>
<dbReference type="GO" id="GO:0000155">
    <property type="term" value="F:phosphorelay sensor kinase activity"/>
    <property type="evidence" value="ECO:0007669"/>
    <property type="project" value="InterPro"/>
</dbReference>
<sequence length="527" mass="60153">MKKKFIYILIGVITSALLGLVAIQLYWIDSAVALREDEFSRDVKSALFAVTSKLEKIEALNRVKIHQKSQQLFNQKAKLLYSMQQTTFDTSAYFEKDGVKYRVNEQHQQTANGKVYQKTVESVSDNGSEFQMSIGVQGGLPITNYSFEDSLLNYQQNEKLMMLDEMLKSIYQTSQYRPILERVNKQILDSLLKLELIHRDIKATFQYGVFDYDGNVLLVDSLSNINKIRQSNYYAQLFPNDILETPHFLSIYFPHQKGYLLKTMWLMLLTSVLLLIIIVLAFTYTIQTIFKQKKLSEVKNDFISNMTHELKTPISTISLACEALSDKDISANPSINSNYINMISQENKRLGLLVESVLKSAMWDKELKLKKETFNLHDVINQVTSNILIQVESKKGKISKNLAAKEYEITADKVHITNLIYNLLDNANKYSPTEPDIIISTENYKQGILVSVSDNGVGIKKENVNKIFEKFYRVPTGNVHNVKGFGLGLNYVKALVDKHGGEIQVVSEFGVGTTFKVYLPFKNNENN</sequence>
<evidence type="ECO:0000313" key="10">
    <source>
        <dbReference type="Proteomes" id="UP000321721"/>
    </source>
</evidence>
<comment type="caution">
    <text evidence="9">The sequence shown here is derived from an EMBL/GenBank/DDBJ whole genome shotgun (WGS) entry which is preliminary data.</text>
</comment>
<dbReference type="InterPro" id="IPR003661">
    <property type="entry name" value="HisK_dim/P_dom"/>
</dbReference>
<dbReference type="GO" id="GO:0004721">
    <property type="term" value="F:phosphoprotein phosphatase activity"/>
    <property type="evidence" value="ECO:0007669"/>
    <property type="project" value="TreeGrafter"/>
</dbReference>
<dbReference type="PANTHER" id="PTHR45453">
    <property type="entry name" value="PHOSPHATE REGULON SENSOR PROTEIN PHOR"/>
    <property type="match status" value="1"/>
</dbReference>
<dbReference type="InterPro" id="IPR050351">
    <property type="entry name" value="BphY/WalK/GraS-like"/>
</dbReference>
<gene>
    <name evidence="9" type="ORF">FRY74_11360</name>
</gene>
<keyword evidence="7" id="KW-0812">Transmembrane</keyword>
<dbReference type="SMART" id="SM00388">
    <property type="entry name" value="HisKA"/>
    <property type="match status" value="1"/>
</dbReference>
<dbReference type="SUPFAM" id="SSF47384">
    <property type="entry name" value="Homodimeric domain of signal transducing histidine kinase"/>
    <property type="match status" value="1"/>
</dbReference>
<feature type="transmembrane region" description="Helical" evidence="7">
    <location>
        <begin position="7"/>
        <end position="27"/>
    </location>
</feature>
<dbReference type="CDD" id="cd00075">
    <property type="entry name" value="HATPase"/>
    <property type="match status" value="1"/>
</dbReference>
<dbReference type="Pfam" id="PF00512">
    <property type="entry name" value="HisKA"/>
    <property type="match status" value="1"/>
</dbReference>
<dbReference type="SUPFAM" id="SSF55874">
    <property type="entry name" value="ATPase domain of HSP90 chaperone/DNA topoisomerase II/histidine kinase"/>
    <property type="match status" value="1"/>
</dbReference>
<dbReference type="Proteomes" id="UP000321721">
    <property type="component" value="Unassembled WGS sequence"/>
</dbReference>
<dbReference type="EC" id="2.7.13.3" evidence="2"/>
<dbReference type="OrthoDB" id="1933776at2"/>
<evidence type="ECO:0000256" key="7">
    <source>
        <dbReference type="SAM" id="Phobius"/>
    </source>
</evidence>
<organism evidence="9 10">
    <name type="scientific">Vicingus serpentipes</name>
    <dbReference type="NCBI Taxonomy" id="1926625"/>
    <lineage>
        <taxon>Bacteria</taxon>
        <taxon>Pseudomonadati</taxon>
        <taxon>Bacteroidota</taxon>
        <taxon>Flavobacteriia</taxon>
        <taxon>Flavobacteriales</taxon>
        <taxon>Vicingaceae</taxon>
        <taxon>Vicingus</taxon>
    </lineage>
</organism>
<dbReference type="InterPro" id="IPR005467">
    <property type="entry name" value="His_kinase_dom"/>
</dbReference>
<dbReference type="AlphaFoldDB" id="A0A5C6RSU7"/>
<comment type="catalytic activity">
    <reaction evidence="1">
        <text>ATP + protein L-histidine = ADP + protein N-phospho-L-histidine.</text>
        <dbReference type="EC" id="2.7.13.3"/>
    </reaction>
</comment>
<evidence type="ECO:0000256" key="3">
    <source>
        <dbReference type="ARBA" id="ARBA00022553"/>
    </source>
</evidence>
<dbReference type="PROSITE" id="PS50109">
    <property type="entry name" value="HIS_KIN"/>
    <property type="match status" value="1"/>
</dbReference>
<evidence type="ECO:0000256" key="1">
    <source>
        <dbReference type="ARBA" id="ARBA00000085"/>
    </source>
</evidence>
<dbReference type="InterPro" id="IPR036890">
    <property type="entry name" value="HATPase_C_sf"/>
</dbReference>
<keyword evidence="7" id="KW-1133">Transmembrane helix</keyword>
<evidence type="ECO:0000313" key="9">
    <source>
        <dbReference type="EMBL" id="TXB64382.1"/>
    </source>
</evidence>
<dbReference type="Gene3D" id="1.10.287.130">
    <property type="match status" value="1"/>
</dbReference>
<dbReference type="EMBL" id="VOOS01000005">
    <property type="protein sequence ID" value="TXB64382.1"/>
    <property type="molecule type" value="Genomic_DNA"/>
</dbReference>
<dbReference type="Gene3D" id="3.30.565.10">
    <property type="entry name" value="Histidine kinase-like ATPase, C-terminal domain"/>
    <property type="match status" value="1"/>
</dbReference>
<keyword evidence="6" id="KW-0902">Two-component regulatory system</keyword>
<proteinExistence type="predicted"/>
<dbReference type="GO" id="GO:0016036">
    <property type="term" value="P:cellular response to phosphate starvation"/>
    <property type="evidence" value="ECO:0007669"/>
    <property type="project" value="TreeGrafter"/>
</dbReference>
<name>A0A5C6RSU7_9FLAO</name>
<evidence type="ECO:0000256" key="4">
    <source>
        <dbReference type="ARBA" id="ARBA00022679"/>
    </source>
</evidence>
<feature type="transmembrane region" description="Helical" evidence="7">
    <location>
        <begin position="264"/>
        <end position="286"/>
    </location>
</feature>
<dbReference type="CDD" id="cd00082">
    <property type="entry name" value="HisKA"/>
    <property type="match status" value="1"/>
</dbReference>
<dbReference type="PANTHER" id="PTHR45453:SF1">
    <property type="entry name" value="PHOSPHATE REGULON SENSOR PROTEIN PHOR"/>
    <property type="match status" value="1"/>
</dbReference>
<feature type="domain" description="Histidine kinase" evidence="8">
    <location>
        <begin position="305"/>
        <end position="523"/>
    </location>
</feature>
<keyword evidence="5 9" id="KW-0418">Kinase</keyword>
<dbReference type="InterPro" id="IPR004358">
    <property type="entry name" value="Sig_transdc_His_kin-like_C"/>
</dbReference>
<dbReference type="Pfam" id="PF02518">
    <property type="entry name" value="HATPase_c"/>
    <property type="match status" value="1"/>
</dbReference>
<keyword evidence="10" id="KW-1185">Reference proteome</keyword>
<dbReference type="GO" id="GO:0005886">
    <property type="term" value="C:plasma membrane"/>
    <property type="evidence" value="ECO:0007669"/>
    <property type="project" value="TreeGrafter"/>
</dbReference>
<keyword evidence="7" id="KW-0472">Membrane</keyword>
<dbReference type="FunFam" id="3.30.565.10:FF:000006">
    <property type="entry name" value="Sensor histidine kinase WalK"/>
    <property type="match status" value="1"/>
</dbReference>
<dbReference type="InterPro" id="IPR003594">
    <property type="entry name" value="HATPase_dom"/>
</dbReference>
<dbReference type="RefSeq" id="WP_147101707.1">
    <property type="nucleotide sequence ID" value="NZ_VOOS01000005.1"/>
</dbReference>
<accession>A0A5C6RSU7</accession>
<evidence type="ECO:0000259" key="8">
    <source>
        <dbReference type="PROSITE" id="PS50109"/>
    </source>
</evidence>
<keyword evidence="4" id="KW-0808">Transferase</keyword>
<dbReference type="PRINTS" id="PR00344">
    <property type="entry name" value="BCTRLSENSOR"/>
</dbReference>
<evidence type="ECO:0000256" key="2">
    <source>
        <dbReference type="ARBA" id="ARBA00012438"/>
    </source>
</evidence>
<reference evidence="9 10" key="1">
    <citation type="submission" date="2019-08" db="EMBL/GenBank/DDBJ databases">
        <title>Genome of Vicingus serpentipes NCIMB 15042.</title>
        <authorList>
            <person name="Bowman J.P."/>
        </authorList>
    </citation>
    <scope>NUCLEOTIDE SEQUENCE [LARGE SCALE GENOMIC DNA]</scope>
    <source>
        <strain evidence="9 10">NCIMB 15042</strain>
    </source>
</reference>
<evidence type="ECO:0000256" key="6">
    <source>
        <dbReference type="ARBA" id="ARBA00023012"/>
    </source>
</evidence>
<dbReference type="InterPro" id="IPR036097">
    <property type="entry name" value="HisK_dim/P_sf"/>
</dbReference>
<dbReference type="SMART" id="SM00387">
    <property type="entry name" value="HATPase_c"/>
    <property type="match status" value="1"/>
</dbReference>